<sequence>MEGHAKKQDESLVKLKVLFFARARDITGLSEFPLEISLGSTTNDCLKKLLIKFPGLEEIRECIALALNEEYATDSSIVKDRDELAIIPPISGG</sequence>
<dbReference type="PANTHER" id="PTHR33359">
    <property type="entry name" value="MOLYBDOPTERIN SYNTHASE SULFUR CARRIER SUBUNIT"/>
    <property type="match status" value="1"/>
</dbReference>
<proteinExistence type="inferred from homology"/>
<comment type="caution">
    <text evidence="7">The sequence shown here is derived from an EMBL/GenBank/DDBJ whole genome shotgun (WGS) entry which is preliminary data.</text>
</comment>
<keyword evidence="5 6" id="KW-0501">Molybdenum cofactor biosynthesis</keyword>
<dbReference type="EMBL" id="JAWXYG010000001">
    <property type="protein sequence ID" value="KAK4284643.1"/>
    <property type="molecule type" value="Genomic_DNA"/>
</dbReference>
<name>A0AAE1TGT5_9FABA</name>
<dbReference type="GO" id="GO:0000166">
    <property type="term" value="F:nucleotide binding"/>
    <property type="evidence" value="ECO:0007669"/>
    <property type="project" value="UniProtKB-KW"/>
</dbReference>
<dbReference type="InterPro" id="IPR028887">
    <property type="entry name" value="MOCS2A_euk"/>
</dbReference>
<feature type="modified residue" description="1-thioglycine; alternate" evidence="6">
    <location>
        <position position="93"/>
    </location>
</feature>
<dbReference type="GO" id="GO:1990133">
    <property type="term" value="C:molybdopterin adenylyltransferase complex"/>
    <property type="evidence" value="ECO:0007669"/>
    <property type="project" value="TreeGrafter"/>
</dbReference>
<dbReference type="PANTHER" id="PTHR33359:SF1">
    <property type="entry name" value="MOLYBDOPTERIN SYNTHASE SULFUR CARRIER SUBUNIT"/>
    <property type="match status" value="1"/>
</dbReference>
<dbReference type="GO" id="GO:0030366">
    <property type="term" value="F:molybdopterin synthase activity"/>
    <property type="evidence" value="ECO:0007669"/>
    <property type="project" value="UniProtKB-UniRule"/>
</dbReference>
<dbReference type="GO" id="GO:0006777">
    <property type="term" value="P:Mo-molybdopterin cofactor biosynthetic process"/>
    <property type="evidence" value="ECO:0007669"/>
    <property type="project" value="UniProtKB-UniRule"/>
</dbReference>
<keyword evidence="2 6" id="KW-0963">Cytoplasm</keyword>
<dbReference type="InterPro" id="IPR016155">
    <property type="entry name" value="Mopterin_synth/thiamin_S_b"/>
</dbReference>
<dbReference type="InterPro" id="IPR003749">
    <property type="entry name" value="ThiS/MoaD-like"/>
</dbReference>
<evidence type="ECO:0000256" key="1">
    <source>
        <dbReference type="ARBA" id="ARBA00005046"/>
    </source>
</evidence>
<comment type="similarity">
    <text evidence="6">Belongs to the MoaD family. MOCS2A subfamily.</text>
</comment>
<dbReference type="InterPro" id="IPR044672">
    <property type="entry name" value="MOCS2A"/>
</dbReference>
<keyword evidence="4 6" id="KW-0547">Nucleotide-binding</keyword>
<organism evidence="7 8">
    <name type="scientific">Acacia crassicarpa</name>
    <name type="common">northern wattle</name>
    <dbReference type="NCBI Taxonomy" id="499986"/>
    <lineage>
        <taxon>Eukaryota</taxon>
        <taxon>Viridiplantae</taxon>
        <taxon>Streptophyta</taxon>
        <taxon>Embryophyta</taxon>
        <taxon>Tracheophyta</taxon>
        <taxon>Spermatophyta</taxon>
        <taxon>Magnoliopsida</taxon>
        <taxon>eudicotyledons</taxon>
        <taxon>Gunneridae</taxon>
        <taxon>Pentapetalae</taxon>
        <taxon>rosids</taxon>
        <taxon>fabids</taxon>
        <taxon>Fabales</taxon>
        <taxon>Fabaceae</taxon>
        <taxon>Caesalpinioideae</taxon>
        <taxon>mimosoid clade</taxon>
        <taxon>Acacieae</taxon>
        <taxon>Acacia</taxon>
    </lineage>
</organism>
<evidence type="ECO:0000256" key="4">
    <source>
        <dbReference type="ARBA" id="ARBA00022741"/>
    </source>
</evidence>
<dbReference type="InterPro" id="IPR012675">
    <property type="entry name" value="Beta-grasp_dom_sf"/>
</dbReference>
<comment type="subcellular location">
    <subcellularLocation>
        <location evidence="6">Cytoplasm</location>
    </subcellularLocation>
</comment>
<dbReference type="AlphaFoldDB" id="A0AAE1TGT5"/>
<dbReference type="SUPFAM" id="SSF54285">
    <property type="entry name" value="MoaD/ThiS"/>
    <property type="match status" value="1"/>
</dbReference>
<comment type="pathway">
    <text evidence="1 6">Cofactor biosynthesis; molybdopterin biosynthesis.</text>
</comment>
<evidence type="ECO:0000313" key="7">
    <source>
        <dbReference type="EMBL" id="KAK4284643.1"/>
    </source>
</evidence>
<reference evidence="7" key="1">
    <citation type="submission" date="2023-10" db="EMBL/GenBank/DDBJ databases">
        <title>Chromosome-level genome of the transformable northern wattle, Acacia crassicarpa.</title>
        <authorList>
            <person name="Massaro I."/>
            <person name="Sinha N.R."/>
            <person name="Poethig S."/>
            <person name="Leichty A.R."/>
        </authorList>
    </citation>
    <scope>NUCLEOTIDE SEQUENCE</scope>
    <source>
        <strain evidence="7">Acra3RX</strain>
        <tissue evidence="7">Leaf</tissue>
    </source>
</reference>
<dbReference type="Pfam" id="PF02597">
    <property type="entry name" value="ThiS"/>
    <property type="match status" value="1"/>
</dbReference>
<dbReference type="GO" id="GO:1990140">
    <property type="term" value="C:molybdopterin synthase complex"/>
    <property type="evidence" value="ECO:0007669"/>
    <property type="project" value="UniProtKB-UniRule"/>
</dbReference>
<gene>
    <name evidence="7" type="ORF">QN277_001445</name>
</gene>
<evidence type="ECO:0000256" key="6">
    <source>
        <dbReference type="HAMAP-Rule" id="MF_03051"/>
    </source>
</evidence>
<evidence type="ECO:0000313" key="8">
    <source>
        <dbReference type="Proteomes" id="UP001293593"/>
    </source>
</evidence>
<keyword evidence="3 6" id="KW-0597">Phosphoprotein</keyword>
<dbReference type="Proteomes" id="UP001293593">
    <property type="component" value="Unassembled WGS sequence"/>
</dbReference>
<dbReference type="NCBIfam" id="TIGR01682">
    <property type="entry name" value="moaD"/>
    <property type="match status" value="1"/>
</dbReference>
<comment type="PTM">
    <text evidence="6">C-terminal thiocarboxylation occurs in 2 steps, it is first acyl-adenylated (-COAMP) via the hesA/moeB/thiF part of MOCS3, then thiocarboxylated (-COSH) via the rhodanese domain of MOCS3.</text>
</comment>
<feature type="modified residue" description="Glycyl adenylate; alternate" evidence="6">
    <location>
        <position position="93"/>
    </location>
</feature>
<protein>
    <recommendedName>
        <fullName evidence="6">Molybdopterin synthase sulfur carrier subunit</fullName>
    </recommendedName>
    <alternativeName>
        <fullName evidence="6">Molybdenum cofactor synthesis protein 2 small subunit</fullName>
    </alternativeName>
    <alternativeName>
        <fullName evidence="6">Molybdenum cofactor synthesis protein 2A</fullName>
        <shortName evidence="6">MOCS2A</shortName>
    </alternativeName>
    <alternativeName>
        <fullName evidence="6">Sulfur carrier protein MOCS2A</fullName>
    </alternativeName>
</protein>
<dbReference type="FunFam" id="3.10.20.30:FF:000010">
    <property type="entry name" value="Molybdopterin synthase sulfur carrier subunit"/>
    <property type="match status" value="1"/>
</dbReference>
<accession>A0AAE1TGT5</accession>
<dbReference type="CDD" id="cd00754">
    <property type="entry name" value="Ubl_MoaD"/>
    <property type="match status" value="1"/>
</dbReference>
<dbReference type="Gene3D" id="3.10.20.30">
    <property type="match status" value="1"/>
</dbReference>
<dbReference type="HAMAP" id="MF_03051">
    <property type="entry name" value="MOCS2A"/>
    <property type="match status" value="1"/>
</dbReference>
<evidence type="ECO:0000256" key="2">
    <source>
        <dbReference type="ARBA" id="ARBA00022490"/>
    </source>
</evidence>
<keyword evidence="8" id="KW-1185">Reference proteome</keyword>
<evidence type="ECO:0000256" key="3">
    <source>
        <dbReference type="ARBA" id="ARBA00022553"/>
    </source>
</evidence>
<evidence type="ECO:0000256" key="5">
    <source>
        <dbReference type="ARBA" id="ARBA00023150"/>
    </source>
</evidence>
<comment type="function">
    <text evidence="6">Acts as a sulfur carrier required for molybdopterin biosynthesis. Component of the molybdopterin synthase complex that catalyzes the conversion of precursor Z into molybdopterin by mediating the incorporation of 2 sulfur atoms into precursor Z to generate a dithiolene group. In the complex, serves as sulfur donor by being thiocarboxylated (-COSH) at its C-terminus by MOCS3. After interaction with MOCS2B, the sulfur is then transferred to precursor Z to form molybdopterin.</text>
</comment>
<comment type="subunit">
    <text evidence="6">Heterotetramer; composed of 2 small (MOCS2A) and 2 large (MOCS2B) subunits.</text>
</comment>